<accession>A0A2S9RQT9</accession>
<reference evidence="2 3" key="1">
    <citation type="submission" date="2017-04" db="EMBL/GenBank/DDBJ databases">
        <title>Haemophilus influenzae in COPD genome sequencing project.</title>
        <authorList>
            <person name="Murphy T.F."/>
            <person name="Kong Y."/>
            <person name="Nadendla S."/>
            <person name="Tettelin H."/>
            <person name="Pettigrew M."/>
        </authorList>
    </citation>
    <scope>NUCLEOTIDE SEQUENCE [LARGE SCALE GENOMIC DNA]</scope>
    <source>
        <strain evidence="2 3">56P127H1</strain>
    </source>
</reference>
<dbReference type="InterPro" id="IPR035412">
    <property type="entry name" value="Terminase_L_N"/>
</dbReference>
<dbReference type="InterPro" id="IPR052380">
    <property type="entry name" value="Viral_DNA_packaging_terminase"/>
</dbReference>
<dbReference type="SUPFAM" id="SSF52540">
    <property type="entry name" value="P-loop containing nucleoside triphosphate hydrolases"/>
    <property type="match status" value="1"/>
</dbReference>
<dbReference type="Gene3D" id="3.30.420.240">
    <property type="match status" value="1"/>
</dbReference>
<dbReference type="EMBL" id="NEBY01000148">
    <property type="protein sequence ID" value="PRJ63210.1"/>
    <property type="molecule type" value="Genomic_DNA"/>
</dbReference>
<name>A0A2S9RQT9_HAEIF</name>
<proteinExistence type="predicted"/>
<dbReference type="Pfam" id="PF04466">
    <property type="entry name" value="Terminase_3"/>
    <property type="match status" value="1"/>
</dbReference>
<evidence type="ECO:0000259" key="1">
    <source>
        <dbReference type="Pfam" id="PF04466"/>
    </source>
</evidence>
<feature type="domain" description="Phage terminase large subunit N-terminal" evidence="1">
    <location>
        <begin position="34"/>
        <end position="222"/>
    </location>
</feature>
<dbReference type="Proteomes" id="UP000238532">
    <property type="component" value="Unassembled WGS sequence"/>
</dbReference>
<gene>
    <name evidence="2" type="ORF">BV102_00413</name>
</gene>
<dbReference type="InterPro" id="IPR006437">
    <property type="entry name" value="Phage_terminase_lsu"/>
</dbReference>
<dbReference type="PANTHER" id="PTHR39184:SF1">
    <property type="entry name" value="PBSX PHAGE TERMINASE LARGE SUBUNIT"/>
    <property type="match status" value="1"/>
</dbReference>
<organism evidence="2 3">
    <name type="scientific">Haemophilus influenzae</name>
    <dbReference type="NCBI Taxonomy" id="727"/>
    <lineage>
        <taxon>Bacteria</taxon>
        <taxon>Pseudomonadati</taxon>
        <taxon>Pseudomonadota</taxon>
        <taxon>Gammaproteobacteria</taxon>
        <taxon>Pasteurellales</taxon>
        <taxon>Pasteurellaceae</taxon>
        <taxon>Haemophilus</taxon>
    </lineage>
</organism>
<dbReference type="InterPro" id="IPR027417">
    <property type="entry name" value="P-loop_NTPase"/>
</dbReference>
<dbReference type="Gene3D" id="3.40.50.300">
    <property type="entry name" value="P-loop containing nucleotide triphosphate hydrolases"/>
    <property type="match status" value="1"/>
</dbReference>
<evidence type="ECO:0000313" key="3">
    <source>
        <dbReference type="Proteomes" id="UP000238532"/>
    </source>
</evidence>
<sequence length="464" mass="52851">MRYLQSSTLVLAMNQKNLKFPTKFRPLFESIWRFIIFYGGRGSGKSFSIARALVLRAYTQPIRVLCCREIQKSISDSVIQMLADQIEMLGLQAFFDVQKTQIIGQNGSRFTFAGLKTNITSIKSMTGIDVVWVEEGENVSKESWDVLIPTIREDGSQIIVSFNPKNILDDTYQRFVIHPPERCKSVLVNWQDNPYFPKELMEDMAQMRERDYELYRHVYEGEPVADSDKVIIKPLWIDAAVDAHKKLGFVAAGRKIIGFDVADEGSDANANAFVHGSVVLRVDEWHGEDVIGSADRTRLNALEFGANEIVYDSIGIGAGVKAHYHRLNDKSIRINGFNAGGSVFEPDAEYIYGKTNRDMFANIKAQAWWRLRDRFYKTYRAITYEEQYPVDEMISLSSDIRDLEYLKAELARPYVDYDGNGRVKVESKKDMKKRGIPSPNKADALVMCFAPKEYVLSRFIGLGS</sequence>
<dbReference type="PANTHER" id="PTHR39184">
    <property type="match status" value="1"/>
</dbReference>
<dbReference type="NCBIfam" id="TIGR01547">
    <property type="entry name" value="phage_term_2"/>
    <property type="match status" value="1"/>
</dbReference>
<dbReference type="AlphaFoldDB" id="A0A2S9RQT9"/>
<protein>
    <submittedName>
        <fullName evidence="2">Phage terminase large subunit</fullName>
    </submittedName>
</protein>
<evidence type="ECO:0000313" key="2">
    <source>
        <dbReference type="EMBL" id="PRJ63210.1"/>
    </source>
</evidence>
<comment type="caution">
    <text evidence="2">The sequence shown here is derived from an EMBL/GenBank/DDBJ whole genome shotgun (WGS) entry which is preliminary data.</text>
</comment>